<proteinExistence type="predicted"/>
<feature type="transmembrane region" description="Helical" evidence="1">
    <location>
        <begin position="70"/>
        <end position="91"/>
    </location>
</feature>
<evidence type="ECO:0000313" key="3">
    <source>
        <dbReference type="Proteomes" id="UP001589693"/>
    </source>
</evidence>
<organism evidence="2 3">
    <name type="scientific">Allokutzneria oryzae</name>
    <dbReference type="NCBI Taxonomy" id="1378989"/>
    <lineage>
        <taxon>Bacteria</taxon>
        <taxon>Bacillati</taxon>
        <taxon>Actinomycetota</taxon>
        <taxon>Actinomycetes</taxon>
        <taxon>Pseudonocardiales</taxon>
        <taxon>Pseudonocardiaceae</taxon>
        <taxon>Allokutzneria</taxon>
    </lineage>
</organism>
<keyword evidence="1" id="KW-0472">Membrane</keyword>
<comment type="caution">
    <text evidence="2">The sequence shown here is derived from an EMBL/GenBank/DDBJ whole genome shotgun (WGS) entry which is preliminary data.</text>
</comment>
<dbReference type="EMBL" id="JBHLZU010000002">
    <property type="protein sequence ID" value="MFB9902848.1"/>
    <property type="molecule type" value="Genomic_DNA"/>
</dbReference>
<gene>
    <name evidence="2" type="ORF">ACFFQA_02735</name>
</gene>
<evidence type="ECO:0000313" key="2">
    <source>
        <dbReference type="EMBL" id="MFB9902848.1"/>
    </source>
</evidence>
<keyword evidence="1" id="KW-0812">Transmembrane</keyword>
<accession>A0ABV5ZRN5</accession>
<evidence type="ECO:0000256" key="1">
    <source>
        <dbReference type="SAM" id="Phobius"/>
    </source>
</evidence>
<name>A0ABV5ZRN5_9PSEU</name>
<dbReference type="InterPro" id="IPR013879">
    <property type="entry name" value="DUF1761"/>
</dbReference>
<reference evidence="2 3" key="1">
    <citation type="submission" date="2024-09" db="EMBL/GenBank/DDBJ databases">
        <authorList>
            <person name="Sun Q."/>
            <person name="Mori K."/>
        </authorList>
    </citation>
    <scope>NUCLEOTIDE SEQUENCE [LARGE SCALE GENOMIC DNA]</scope>
    <source>
        <strain evidence="2 3">TBRC 7907</strain>
    </source>
</reference>
<keyword evidence="3" id="KW-1185">Reference proteome</keyword>
<protein>
    <submittedName>
        <fullName evidence="2">DUF1761 domain-containing protein</fullName>
    </submittedName>
</protein>
<sequence>MTVIAAILTSALASFVISSVWYSVLDRDRASDGRPSPLRIVAEFGRSALVAGAIVGLAKAMDIATIGPMLLLALVLWVAFPFVLLSGSVMWDKVPVATAARHGGDWLIKLLAVGTIVGLWL</sequence>
<dbReference type="Proteomes" id="UP001589693">
    <property type="component" value="Unassembled WGS sequence"/>
</dbReference>
<dbReference type="RefSeq" id="WP_377849953.1">
    <property type="nucleotide sequence ID" value="NZ_JBHLZU010000002.1"/>
</dbReference>
<keyword evidence="1" id="KW-1133">Transmembrane helix</keyword>
<dbReference type="Pfam" id="PF08570">
    <property type="entry name" value="DUF1761"/>
    <property type="match status" value="1"/>
</dbReference>